<organism evidence="1 2">
    <name type="scientific">Laccaria amethystina LaAM-08-1</name>
    <dbReference type="NCBI Taxonomy" id="1095629"/>
    <lineage>
        <taxon>Eukaryota</taxon>
        <taxon>Fungi</taxon>
        <taxon>Dikarya</taxon>
        <taxon>Basidiomycota</taxon>
        <taxon>Agaricomycotina</taxon>
        <taxon>Agaricomycetes</taxon>
        <taxon>Agaricomycetidae</taxon>
        <taxon>Agaricales</taxon>
        <taxon>Agaricineae</taxon>
        <taxon>Hydnangiaceae</taxon>
        <taxon>Laccaria</taxon>
    </lineage>
</organism>
<name>A0A0C9X9S8_9AGAR</name>
<dbReference type="PANTHER" id="PTHR35871">
    <property type="entry name" value="EXPRESSED PROTEIN"/>
    <property type="match status" value="1"/>
</dbReference>
<dbReference type="PANTHER" id="PTHR35871:SF1">
    <property type="entry name" value="CXC1-LIKE CYSTEINE CLUSTER ASSOCIATED WITH KDZ TRANSPOSASES DOMAIN-CONTAINING PROTEIN"/>
    <property type="match status" value="1"/>
</dbReference>
<evidence type="ECO:0000313" key="1">
    <source>
        <dbReference type="EMBL" id="KIK01756.1"/>
    </source>
</evidence>
<dbReference type="AlphaFoldDB" id="A0A0C9X9S8"/>
<dbReference type="EMBL" id="KN838602">
    <property type="protein sequence ID" value="KIK01756.1"/>
    <property type="molecule type" value="Genomic_DNA"/>
</dbReference>
<proteinExistence type="predicted"/>
<reference evidence="1 2" key="1">
    <citation type="submission" date="2014-04" db="EMBL/GenBank/DDBJ databases">
        <authorList>
            <consortium name="DOE Joint Genome Institute"/>
            <person name="Kuo A."/>
            <person name="Kohler A."/>
            <person name="Nagy L.G."/>
            <person name="Floudas D."/>
            <person name="Copeland A."/>
            <person name="Barry K.W."/>
            <person name="Cichocki N."/>
            <person name="Veneault-Fourrey C."/>
            <person name="LaButti K."/>
            <person name="Lindquist E.A."/>
            <person name="Lipzen A."/>
            <person name="Lundell T."/>
            <person name="Morin E."/>
            <person name="Murat C."/>
            <person name="Sun H."/>
            <person name="Tunlid A."/>
            <person name="Henrissat B."/>
            <person name="Grigoriev I.V."/>
            <person name="Hibbett D.S."/>
            <person name="Martin F."/>
            <person name="Nordberg H.P."/>
            <person name="Cantor M.N."/>
            <person name="Hua S.X."/>
        </authorList>
    </citation>
    <scope>NUCLEOTIDE SEQUENCE [LARGE SCALE GENOMIC DNA]</scope>
    <source>
        <strain evidence="1 2">LaAM-08-1</strain>
    </source>
</reference>
<evidence type="ECO:0000313" key="2">
    <source>
        <dbReference type="Proteomes" id="UP000054477"/>
    </source>
</evidence>
<gene>
    <name evidence="1" type="ORF">K443DRAFT_122247</name>
</gene>
<dbReference type="OrthoDB" id="3218065at2759"/>
<protein>
    <submittedName>
        <fullName evidence="1">Uncharacterized protein</fullName>
    </submittedName>
</protein>
<dbReference type="STRING" id="1095629.A0A0C9X9S8"/>
<sequence>MAYDDIHKLIHAKKTKFEAGVTGLQSYRARAIQSYLKMVVDNGRLSVEASERAAESQGFAARWGGRRVRKWSRDWVAFRALPVSKRGHHSKVYSLLDDPKIKAELRAYVRSNKWAMNPGKLAEFAKGNMLPAAADKYLRDVVQSEMPKGLKKYMDLELFPRIENSDEARHWLRKEGFRYISYKKGFYFDGHDRPDVVKYRQEEFLPIMKFHARRLIRFVIGDVDKEDLSIPPENYVERRLVLCVHDEMTAQAHDSPVKSWVFEDQHSLRKKGAGRGIHQSNIICSTIREKIIPAFEAAHGAGHEDALLASRMNISQRGCERFFLSVDYQSNAFEENVKNANLTLLTVAASELSSNKPISRNSDH</sequence>
<dbReference type="Proteomes" id="UP000054477">
    <property type="component" value="Unassembled WGS sequence"/>
</dbReference>
<dbReference type="HOGENOM" id="CLU_760897_0_0_1"/>
<reference evidence="2" key="2">
    <citation type="submission" date="2015-01" db="EMBL/GenBank/DDBJ databases">
        <title>Evolutionary Origins and Diversification of the Mycorrhizal Mutualists.</title>
        <authorList>
            <consortium name="DOE Joint Genome Institute"/>
            <consortium name="Mycorrhizal Genomics Consortium"/>
            <person name="Kohler A."/>
            <person name="Kuo A."/>
            <person name="Nagy L.G."/>
            <person name="Floudas D."/>
            <person name="Copeland A."/>
            <person name="Barry K.W."/>
            <person name="Cichocki N."/>
            <person name="Veneault-Fourrey C."/>
            <person name="LaButti K."/>
            <person name="Lindquist E.A."/>
            <person name="Lipzen A."/>
            <person name="Lundell T."/>
            <person name="Morin E."/>
            <person name="Murat C."/>
            <person name="Riley R."/>
            <person name="Ohm R."/>
            <person name="Sun H."/>
            <person name="Tunlid A."/>
            <person name="Henrissat B."/>
            <person name="Grigoriev I.V."/>
            <person name="Hibbett D.S."/>
            <person name="Martin F."/>
        </authorList>
    </citation>
    <scope>NUCLEOTIDE SEQUENCE [LARGE SCALE GENOMIC DNA]</scope>
    <source>
        <strain evidence="2">LaAM-08-1</strain>
    </source>
</reference>
<accession>A0A0C9X9S8</accession>
<keyword evidence="2" id="KW-1185">Reference proteome</keyword>